<proteinExistence type="predicted"/>
<keyword evidence="1" id="KW-1133">Transmembrane helix</keyword>
<feature type="transmembrane region" description="Helical" evidence="1">
    <location>
        <begin position="48"/>
        <end position="69"/>
    </location>
</feature>
<reference evidence="2" key="2">
    <citation type="submission" date="2020-07" db="EMBL/GenBank/DDBJ databases">
        <authorList>
            <person name="Vera ALvarez R."/>
            <person name="Arias-Moreno D.M."/>
            <person name="Jimenez-Jacinto V."/>
            <person name="Jimenez-Bremont J.F."/>
            <person name="Swaminathan K."/>
            <person name="Moose S.P."/>
            <person name="Guerrero-Gonzalez M.L."/>
            <person name="Marino-Ramirez L."/>
            <person name="Landsman D."/>
            <person name="Rodriguez-Kessler M."/>
            <person name="Delgado-Sanchez P."/>
        </authorList>
    </citation>
    <scope>NUCLEOTIDE SEQUENCE</scope>
    <source>
        <tissue evidence="2">Cladode</tissue>
    </source>
</reference>
<sequence>MMIEEYEYDMGEMKISLLLFSLSLSLSGFVFQECVGGIGRVVEGIICVLHFFSSLCAFWSWVWVSWICMDCEGGRGLAFTPQTQTQTQKPTQNQNRLPSL</sequence>
<reference evidence="2" key="1">
    <citation type="journal article" date="2013" name="J. Plant Res.">
        <title>Effect of fungi and light on seed germination of three Opuntia species from semiarid lands of central Mexico.</title>
        <authorList>
            <person name="Delgado-Sanchez P."/>
            <person name="Jimenez-Bremont J.F."/>
            <person name="Guerrero-Gonzalez Mde L."/>
            <person name="Flores J."/>
        </authorList>
    </citation>
    <scope>NUCLEOTIDE SEQUENCE</scope>
    <source>
        <tissue evidence="2">Cladode</tissue>
    </source>
</reference>
<name>A0A7C9DL28_OPUST</name>
<protein>
    <recommendedName>
        <fullName evidence="3">Transmembrane protein</fullName>
    </recommendedName>
</protein>
<dbReference type="EMBL" id="GISG01142206">
    <property type="protein sequence ID" value="MBA4645442.1"/>
    <property type="molecule type" value="Transcribed_RNA"/>
</dbReference>
<organism evidence="2">
    <name type="scientific">Opuntia streptacantha</name>
    <name type="common">Prickly pear cactus</name>
    <name type="synonym">Opuntia cardona</name>
    <dbReference type="NCBI Taxonomy" id="393608"/>
    <lineage>
        <taxon>Eukaryota</taxon>
        <taxon>Viridiplantae</taxon>
        <taxon>Streptophyta</taxon>
        <taxon>Embryophyta</taxon>
        <taxon>Tracheophyta</taxon>
        <taxon>Spermatophyta</taxon>
        <taxon>Magnoliopsida</taxon>
        <taxon>eudicotyledons</taxon>
        <taxon>Gunneridae</taxon>
        <taxon>Pentapetalae</taxon>
        <taxon>Caryophyllales</taxon>
        <taxon>Cactineae</taxon>
        <taxon>Cactaceae</taxon>
        <taxon>Opuntioideae</taxon>
        <taxon>Opuntia</taxon>
    </lineage>
</organism>
<keyword evidence="1" id="KW-0812">Transmembrane</keyword>
<evidence type="ECO:0000313" key="2">
    <source>
        <dbReference type="EMBL" id="MBA4645442.1"/>
    </source>
</evidence>
<evidence type="ECO:0008006" key="3">
    <source>
        <dbReference type="Google" id="ProtNLM"/>
    </source>
</evidence>
<keyword evidence="1" id="KW-0472">Membrane</keyword>
<accession>A0A7C9DL28</accession>
<evidence type="ECO:0000256" key="1">
    <source>
        <dbReference type="SAM" id="Phobius"/>
    </source>
</evidence>
<dbReference type="AlphaFoldDB" id="A0A7C9DL28"/>